<evidence type="ECO:0000256" key="1">
    <source>
        <dbReference type="SAM" id="Phobius"/>
    </source>
</evidence>
<reference evidence="2" key="1">
    <citation type="submission" date="2020-02" db="EMBL/GenBank/DDBJ databases">
        <authorList>
            <person name="Meier V. D."/>
        </authorList>
    </citation>
    <scope>NUCLEOTIDE SEQUENCE</scope>
    <source>
        <strain evidence="2">AVDCRST_MAG68</strain>
    </source>
</reference>
<keyword evidence="1" id="KW-1133">Transmembrane helix</keyword>
<keyword evidence="1" id="KW-0812">Transmembrane</keyword>
<evidence type="ECO:0000313" key="2">
    <source>
        <dbReference type="EMBL" id="CAA9296686.1"/>
    </source>
</evidence>
<accession>A0A6J4K5Q5</accession>
<feature type="transmembrane region" description="Helical" evidence="1">
    <location>
        <begin position="80"/>
        <end position="98"/>
    </location>
</feature>
<keyword evidence="1" id="KW-0472">Membrane</keyword>
<sequence>MPERWPTWELTVAVFLIFMVPAGILGNLSWSRITAAVRGSGRAYPPIIGSLSIILQFIAVIREEQDPEKKREYKALLRRFALSTAPALAWVGYVLYMMKTLSAR</sequence>
<dbReference type="AlphaFoldDB" id="A0A6J4K5Q5"/>
<gene>
    <name evidence="2" type="ORF">AVDCRST_MAG68-5</name>
</gene>
<organism evidence="2">
    <name type="scientific">uncultured Gemmatimonadota bacterium</name>
    <dbReference type="NCBI Taxonomy" id="203437"/>
    <lineage>
        <taxon>Bacteria</taxon>
        <taxon>Pseudomonadati</taxon>
        <taxon>Gemmatimonadota</taxon>
        <taxon>environmental samples</taxon>
    </lineage>
</organism>
<dbReference type="EMBL" id="CADCTW010000005">
    <property type="protein sequence ID" value="CAA9296686.1"/>
    <property type="molecule type" value="Genomic_DNA"/>
</dbReference>
<proteinExistence type="predicted"/>
<feature type="transmembrane region" description="Helical" evidence="1">
    <location>
        <begin position="43"/>
        <end position="60"/>
    </location>
</feature>
<feature type="transmembrane region" description="Helical" evidence="1">
    <location>
        <begin position="12"/>
        <end position="31"/>
    </location>
</feature>
<protein>
    <submittedName>
        <fullName evidence="2">Uncharacterized protein</fullName>
    </submittedName>
</protein>
<name>A0A6J4K5Q5_9BACT</name>